<dbReference type="Proteomes" id="UP001595998">
    <property type="component" value="Unassembled WGS sequence"/>
</dbReference>
<dbReference type="InterPro" id="IPR002559">
    <property type="entry name" value="Transposase_11"/>
</dbReference>
<evidence type="ECO:0000313" key="4">
    <source>
        <dbReference type="Proteomes" id="UP001595998"/>
    </source>
</evidence>
<dbReference type="InterPro" id="IPR025161">
    <property type="entry name" value="IS402-like_dom"/>
</dbReference>
<dbReference type="PANTHER" id="PTHR30007">
    <property type="entry name" value="PHP DOMAIN PROTEIN"/>
    <property type="match status" value="1"/>
</dbReference>
<comment type="caution">
    <text evidence="3">The sequence shown here is derived from an EMBL/GenBank/DDBJ whole genome shotgun (WGS) entry which is preliminary data.</text>
</comment>
<keyword evidence="4" id="KW-1185">Reference proteome</keyword>
<dbReference type="EMBL" id="JBHSEH010000004">
    <property type="protein sequence ID" value="MFC4424822.1"/>
    <property type="molecule type" value="Genomic_DNA"/>
</dbReference>
<dbReference type="RefSeq" id="WP_380035383.1">
    <property type="nucleotide sequence ID" value="NZ_JBHSEH010000004.1"/>
</dbReference>
<name>A0ABV8XJT6_9DEIO</name>
<accession>A0ABV8XJT6</accession>
<reference evidence="4" key="1">
    <citation type="journal article" date="2019" name="Int. J. Syst. Evol. Microbiol.">
        <title>The Global Catalogue of Microorganisms (GCM) 10K type strain sequencing project: providing services to taxonomists for standard genome sequencing and annotation.</title>
        <authorList>
            <consortium name="The Broad Institute Genomics Platform"/>
            <consortium name="The Broad Institute Genome Sequencing Center for Infectious Disease"/>
            <person name="Wu L."/>
            <person name="Ma J."/>
        </authorList>
    </citation>
    <scope>NUCLEOTIDE SEQUENCE [LARGE SCALE GENOMIC DNA]</scope>
    <source>
        <strain evidence="4">CCUG 56029</strain>
    </source>
</reference>
<dbReference type="Pfam" id="PF13340">
    <property type="entry name" value="DUF4096"/>
    <property type="match status" value="1"/>
</dbReference>
<evidence type="ECO:0000259" key="2">
    <source>
        <dbReference type="Pfam" id="PF13340"/>
    </source>
</evidence>
<evidence type="ECO:0000259" key="1">
    <source>
        <dbReference type="Pfam" id="PF01609"/>
    </source>
</evidence>
<organism evidence="3 4">
    <name type="scientific">Deinococcus navajonensis</name>
    <dbReference type="NCBI Taxonomy" id="309884"/>
    <lineage>
        <taxon>Bacteria</taxon>
        <taxon>Thermotogati</taxon>
        <taxon>Deinococcota</taxon>
        <taxon>Deinococci</taxon>
        <taxon>Deinococcales</taxon>
        <taxon>Deinococcaceae</taxon>
        <taxon>Deinococcus</taxon>
    </lineage>
</organism>
<dbReference type="PANTHER" id="PTHR30007:SF0">
    <property type="entry name" value="TRANSPOSASE"/>
    <property type="match status" value="1"/>
</dbReference>
<feature type="domain" description="Insertion element IS402-like" evidence="2">
    <location>
        <begin position="11"/>
        <end position="86"/>
    </location>
</feature>
<feature type="domain" description="Transposase IS4-like" evidence="1">
    <location>
        <begin position="105"/>
        <end position="255"/>
    </location>
</feature>
<evidence type="ECO:0000313" key="3">
    <source>
        <dbReference type="EMBL" id="MFC4424822.1"/>
    </source>
</evidence>
<proteinExistence type="predicted"/>
<gene>
    <name evidence="3" type="ORF">ACFOZ9_01270</name>
</gene>
<sequence>MHLSQHVPVDLTDQQWHLIAPSFREPPRRPDGKGRLRVPSRPILDAILWILRTGAPWKDLPTRYPPRSTVHRRFQEWVRAGVFAHVLQVLYEQLADQGQLNLSECFIDATFASAKKGAWTFGKTKRGKGTKIMAITDASGLPIAVHVASASPHEVTLVHDTLENTFGFDLPQRLIGDRAYDSDVLDAELDLLGIEMIAPNRRNRSKTQDGRPLRRYKRRWRVERLFAWLQNFRRLVARWEWRADNFLGMVQLGLLILLLRRVRLAGGAAPIGFVGADV</sequence>
<protein>
    <submittedName>
        <fullName evidence="3">IS5 family transposase</fullName>
    </submittedName>
</protein>
<dbReference type="NCBIfam" id="NF033580">
    <property type="entry name" value="transpos_IS5_3"/>
    <property type="match status" value="1"/>
</dbReference>
<dbReference type="Pfam" id="PF01609">
    <property type="entry name" value="DDE_Tnp_1"/>
    <property type="match status" value="1"/>
</dbReference>